<organism evidence="2 3">
    <name type="scientific">Saponaria officinalis</name>
    <name type="common">Common soapwort</name>
    <name type="synonym">Lychnis saponaria</name>
    <dbReference type="NCBI Taxonomy" id="3572"/>
    <lineage>
        <taxon>Eukaryota</taxon>
        <taxon>Viridiplantae</taxon>
        <taxon>Streptophyta</taxon>
        <taxon>Embryophyta</taxon>
        <taxon>Tracheophyta</taxon>
        <taxon>Spermatophyta</taxon>
        <taxon>Magnoliopsida</taxon>
        <taxon>eudicotyledons</taxon>
        <taxon>Gunneridae</taxon>
        <taxon>Pentapetalae</taxon>
        <taxon>Caryophyllales</taxon>
        <taxon>Caryophyllaceae</taxon>
        <taxon>Caryophylleae</taxon>
        <taxon>Saponaria</taxon>
    </lineage>
</organism>
<feature type="domain" description="DUF6598" evidence="1">
    <location>
        <begin position="420"/>
        <end position="591"/>
    </location>
</feature>
<keyword evidence="3" id="KW-1185">Reference proteome</keyword>
<dbReference type="EMBL" id="JBDFQZ010000003">
    <property type="protein sequence ID" value="KAK9741417.1"/>
    <property type="molecule type" value="Genomic_DNA"/>
</dbReference>
<dbReference type="Pfam" id="PF20241">
    <property type="entry name" value="DUF6598"/>
    <property type="match status" value="2"/>
</dbReference>
<name>A0AAW1M9J0_SAPOF</name>
<feature type="domain" description="DUF6598" evidence="1">
    <location>
        <begin position="76"/>
        <end position="327"/>
    </location>
</feature>
<evidence type="ECO:0000313" key="3">
    <source>
        <dbReference type="Proteomes" id="UP001443914"/>
    </source>
</evidence>
<evidence type="ECO:0000259" key="1">
    <source>
        <dbReference type="Pfam" id="PF20241"/>
    </source>
</evidence>
<protein>
    <recommendedName>
        <fullName evidence="1">DUF6598 domain-containing protein</fullName>
    </recommendedName>
</protein>
<dbReference type="AlphaFoldDB" id="A0AAW1M9J0"/>
<gene>
    <name evidence="2" type="ORF">RND81_03G104100</name>
</gene>
<dbReference type="PANTHER" id="PTHR33065:SF88">
    <property type="entry name" value="OS11G0104220 PROTEIN"/>
    <property type="match status" value="1"/>
</dbReference>
<sequence length="601" mass="68368">MVGYEPDLDIYRNKDWKKIWGDFLKEGNEGKGSALSVPSIRPFNSPSADSSNRDIIPYHLRKITTDDYKGCLTTPLIQVFSVCVSLNIDVGKPCEVYGSIRSFEGSRPRFHFYHRGPEDSETVDKDGTLTLSLIGPHGGAVIPFLDNSLDFRLRDRVQGVDFINSKLELDPVTDDSYDTLLRRDVPGRLGVAHVYYAVFQLAHYATVQVTVTKNDDDSSCPATDIYGSIVAGYANGNRYCRADEDLKFLETRLFDKKSHQPLRVMLGTPIMLSRDVVVVPAYSTLTMEVNLWDSNHGKIAGKTLNFPAHMIGHDPVQIRTQYGCVEVFVHWRHAYLYLYNDRFMDDSDRGESSNDLHEMQKKPRVIYDQQLSSSFIPRDDSCLELLPDNGLASIEVNYRAIDDSDFRMVLFLRDPIGNLEVSRGSFGWHSGSLEAYMPWYSKRLCSVVRGDDGYAAVHYEIFSDASEACLEVRLLAEGHHDRPINLYGSLFGLYSGYNYSTSYDKKYYRSRLFDRARDRFVKQNVGSEIELMKSFVVVPCNASLIIEASLCVLSTDDVEVPIRGQHEFEIDLSNTVSKFIQGEYYKIEICVKFRDQMDRGL</sequence>
<proteinExistence type="predicted"/>
<reference evidence="2" key="1">
    <citation type="submission" date="2024-03" db="EMBL/GenBank/DDBJ databases">
        <title>WGS assembly of Saponaria officinalis var. Norfolk2.</title>
        <authorList>
            <person name="Jenkins J."/>
            <person name="Shu S."/>
            <person name="Grimwood J."/>
            <person name="Barry K."/>
            <person name="Goodstein D."/>
            <person name="Schmutz J."/>
            <person name="Leebens-Mack J."/>
            <person name="Osbourn A."/>
        </authorList>
    </citation>
    <scope>NUCLEOTIDE SEQUENCE [LARGE SCALE GENOMIC DNA]</scope>
    <source>
        <strain evidence="2">JIC</strain>
    </source>
</reference>
<dbReference type="PANTHER" id="PTHR33065">
    <property type="entry name" value="OS07G0486400 PROTEIN"/>
    <property type="match status" value="1"/>
</dbReference>
<dbReference type="InterPro" id="IPR046533">
    <property type="entry name" value="DUF6598"/>
</dbReference>
<accession>A0AAW1M9J0</accession>
<dbReference type="Proteomes" id="UP001443914">
    <property type="component" value="Unassembled WGS sequence"/>
</dbReference>
<evidence type="ECO:0000313" key="2">
    <source>
        <dbReference type="EMBL" id="KAK9741417.1"/>
    </source>
</evidence>
<comment type="caution">
    <text evidence="2">The sequence shown here is derived from an EMBL/GenBank/DDBJ whole genome shotgun (WGS) entry which is preliminary data.</text>
</comment>